<gene>
    <name evidence="1" type="ORF">GCM10007420_01250</name>
</gene>
<proteinExistence type="predicted"/>
<dbReference type="InterPro" id="IPR018673">
    <property type="entry name" value="DUF2141"/>
</dbReference>
<dbReference type="Proteomes" id="UP000648722">
    <property type="component" value="Unassembled WGS sequence"/>
</dbReference>
<evidence type="ECO:0008006" key="3">
    <source>
        <dbReference type="Google" id="ProtNLM"/>
    </source>
</evidence>
<accession>A0ABQ1XFG4</accession>
<name>A0ABQ1XFG4_9PROT</name>
<dbReference type="EMBL" id="BMFS01000001">
    <property type="protein sequence ID" value="GGG89981.1"/>
    <property type="molecule type" value="Genomic_DNA"/>
</dbReference>
<protein>
    <recommendedName>
        <fullName evidence="3">DUF2141 domain-containing protein</fullName>
    </recommendedName>
</protein>
<reference evidence="2" key="1">
    <citation type="journal article" date="2019" name="Int. J. Syst. Evol. Microbiol.">
        <title>The Global Catalogue of Microorganisms (GCM) 10K type strain sequencing project: providing services to taxonomists for standard genome sequencing and annotation.</title>
        <authorList>
            <consortium name="The Broad Institute Genomics Platform"/>
            <consortium name="The Broad Institute Genome Sequencing Center for Infectious Disease"/>
            <person name="Wu L."/>
            <person name="Ma J."/>
        </authorList>
    </citation>
    <scope>NUCLEOTIDE SEQUENCE [LARGE SCALE GENOMIC DNA]</scope>
    <source>
        <strain evidence="2">CGMCC 1.12766</strain>
    </source>
</reference>
<keyword evidence="2" id="KW-1185">Reference proteome</keyword>
<sequence length="167" mass="16819">MLHGFKHALAGFAGSVALAGTVILPLSASLGGFAASARTSQETASLRVELTGFADQTGDVSVALYGDAQSWLGEGAVASASVPVDGASVTVVFDGLAPGQYAAIAYHDVNANGELDTGAMRIPSEPIGYSAGARGRFGPARFDAAAVTLAAGEDRVEYIRLSGAMVQ</sequence>
<evidence type="ECO:0000313" key="2">
    <source>
        <dbReference type="Proteomes" id="UP000648722"/>
    </source>
</evidence>
<dbReference type="Pfam" id="PF09912">
    <property type="entry name" value="DUF2141"/>
    <property type="match status" value="1"/>
</dbReference>
<comment type="caution">
    <text evidence="1">The sequence shown here is derived from an EMBL/GenBank/DDBJ whole genome shotgun (WGS) entry which is preliminary data.</text>
</comment>
<dbReference type="RefSeq" id="WP_188450618.1">
    <property type="nucleotide sequence ID" value="NZ_BMFS01000001.1"/>
</dbReference>
<evidence type="ECO:0000313" key="1">
    <source>
        <dbReference type="EMBL" id="GGG89981.1"/>
    </source>
</evidence>
<organism evidence="1 2">
    <name type="scientific">Glycocaulis albus</name>
    <dbReference type="NCBI Taxonomy" id="1382801"/>
    <lineage>
        <taxon>Bacteria</taxon>
        <taxon>Pseudomonadati</taxon>
        <taxon>Pseudomonadota</taxon>
        <taxon>Alphaproteobacteria</taxon>
        <taxon>Maricaulales</taxon>
        <taxon>Maricaulaceae</taxon>
        <taxon>Glycocaulis</taxon>
    </lineage>
</organism>